<gene>
    <name evidence="2" type="ORF">GOMPHAMPRED_003223</name>
</gene>
<comment type="caution">
    <text evidence="2">The sequence shown here is derived from an EMBL/GenBank/DDBJ whole genome shotgun (WGS) entry which is preliminary data.</text>
</comment>
<keyword evidence="1" id="KW-0812">Transmembrane</keyword>
<name>A0A8H3HWN0_9LECA</name>
<dbReference type="EMBL" id="CAJPDQ010000002">
    <property type="protein sequence ID" value="CAF9905497.1"/>
    <property type="molecule type" value="Genomic_DNA"/>
</dbReference>
<accession>A0A8H3HWN0</accession>
<keyword evidence="3" id="KW-1185">Reference proteome</keyword>
<dbReference type="OrthoDB" id="4160064at2759"/>
<dbReference type="Pfam" id="PF14087">
    <property type="entry name" value="DUF4267"/>
    <property type="match status" value="1"/>
</dbReference>
<proteinExistence type="predicted"/>
<evidence type="ECO:0000313" key="3">
    <source>
        <dbReference type="Proteomes" id="UP000664169"/>
    </source>
</evidence>
<sequence length="127" mass="13091">MALIRTGVGVSSLLMPSFAMGFCGLTGPFSLNTVLMARLFGARETVLAFALVWALRNESPKALSTETRRNTRSVVLAGLLVDMVDSLSVFGTVAYCGGLSPRAIGLIGGGAVLFSAIGAIGLATHTD</sequence>
<feature type="transmembrane region" description="Helical" evidence="1">
    <location>
        <begin position="35"/>
        <end position="55"/>
    </location>
</feature>
<organism evidence="2 3">
    <name type="scientific">Gomphillus americanus</name>
    <dbReference type="NCBI Taxonomy" id="1940652"/>
    <lineage>
        <taxon>Eukaryota</taxon>
        <taxon>Fungi</taxon>
        <taxon>Dikarya</taxon>
        <taxon>Ascomycota</taxon>
        <taxon>Pezizomycotina</taxon>
        <taxon>Lecanoromycetes</taxon>
        <taxon>OSLEUM clade</taxon>
        <taxon>Ostropomycetidae</taxon>
        <taxon>Ostropales</taxon>
        <taxon>Graphidaceae</taxon>
        <taxon>Gomphilloideae</taxon>
        <taxon>Gomphillus</taxon>
    </lineage>
</organism>
<dbReference type="AlphaFoldDB" id="A0A8H3HWN0"/>
<feature type="transmembrane region" description="Helical" evidence="1">
    <location>
        <begin position="103"/>
        <end position="123"/>
    </location>
</feature>
<dbReference type="Proteomes" id="UP000664169">
    <property type="component" value="Unassembled WGS sequence"/>
</dbReference>
<dbReference type="InterPro" id="IPR025363">
    <property type="entry name" value="DUF4267"/>
</dbReference>
<reference evidence="2" key="1">
    <citation type="submission" date="2021-03" db="EMBL/GenBank/DDBJ databases">
        <authorList>
            <person name="Tagirdzhanova G."/>
        </authorList>
    </citation>
    <scope>NUCLEOTIDE SEQUENCE</scope>
</reference>
<protein>
    <submittedName>
        <fullName evidence="2">Uncharacterized protein</fullName>
    </submittedName>
</protein>
<evidence type="ECO:0000256" key="1">
    <source>
        <dbReference type="SAM" id="Phobius"/>
    </source>
</evidence>
<feature type="transmembrane region" description="Helical" evidence="1">
    <location>
        <begin position="75"/>
        <end position="97"/>
    </location>
</feature>
<keyword evidence="1" id="KW-1133">Transmembrane helix</keyword>
<evidence type="ECO:0000313" key="2">
    <source>
        <dbReference type="EMBL" id="CAF9905497.1"/>
    </source>
</evidence>
<keyword evidence="1" id="KW-0472">Membrane</keyword>